<sequence>MAVLANILIALTALLHVGFLVLEMFLWTGPQGRKVFRMTPEQAEATKVLAANQGLYNGFLAAGLVWSLVASPPEFAFQLKLFFLVCVIVAAIYGAWSVKPRILLVQGGPAILALVFTVLAS</sequence>
<dbReference type="AlphaFoldDB" id="A0A1C7NV77"/>
<proteinExistence type="predicted"/>
<dbReference type="Proteomes" id="UP000093111">
    <property type="component" value="Unassembled WGS sequence"/>
</dbReference>
<organism evidence="2 3">
    <name type="scientific">Pararhizobium polonicum</name>
    <dbReference type="NCBI Taxonomy" id="1612624"/>
    <lineage>
        <taxon>Bacteria</taxon>
        <taxon>Pseudomonadati</taxon>
        <taxon>Pseudomonadota</taxon>
        <taxon>Alphaproteobacteria</taxon>
        <taxon>Hyphomicrobiales</taxon>
        <taxon>Rhizobiaceae</taxon>
        <taxon>Rhizobium/Agrobacterium group</taxon>
        <taxon>Pararhizobium</taxon>
    </lineage>
</organism>
<feature type="transmembrane region" description="Helical" evidence="1">
    <location>
        <begin position="75"/>
        <end position="96"/>
    </location>
</feature>
<dbReference type="PATRIC" id="fig|1612624.7.peg.2625"/>
<feature type="transmembrane region" description="Helical" evidence="1">
    <location>
        <begin position="6"/>
        <end position="27"/>
    </location>
</feature>
<accession>A0A1C7NV77</accession>
<keyword evidence="1" id="KW-0812">Transmembrane</keyword>
<gene>
    <name evidence="2" type="ORF">ADU59_24615</name>
</gene>
<dbReference type="PANTHER" id="PTHR38446:SF1">
    <property type="entry name" value="BLL0914 PROTEIN"/>
    <property type="match status" value="1"/>
</dbReference>
<comment type="caution">
    <text evidence="2">The sequence shown here is derived from an EMBL/GenBank/DDBJ whole genome shotgun (WGS) entry which is preliminary data.</text>
</comment>
<evidence type="ECO:0000256" key="1">
    <source>
        <dbReference type="SAM" id="Phobius"/>
    </source>
</evidence>
<feature type="transmembrane region" description="Helical" evidence="1">
    <location>
        <begin position="48"/>
        <end position="69"/>
    </location>
</feature>
<dbReference type="STRING" id="1612624.ADU59_24615"/>
<evidence type="ECO:0000313" key="2">
    <source>
        <dbReference type="EMBL" id="OBZ92907.1"/>
    </source>
</evidence>
<feature type="transmembrane region" description="Helical" evidence="1">
    <location>
        <begin position="103"/>
        <end position="120"/>
    </location>
</feature>
<name>A0A1C7NV77_9HYPH</name>
<dbReference type="EMBL" id="LGLV01000017">
    <property type="protein sequence ID" value="OBZ92907.1"/>
    <property type="molecule type" value="Genomic_DNA"/>
</dbReference>
<evidence type="ECO:0000313" key="3">
    <source>
        <dbReference type="Proteomes" id="UP000093111"/>
    </source>
</evidence>
<protein>
    <submittedName>
        <fullName evidence="2">Membrane protein</fullName>
    </submittedName>
</protein>
<keyword evidence="1" id="KW-1133">Transmembrane helix</keyword>
<dbReference type="PANTHER" id="PTHR38446">
    <property type="entry name" value="BLL0914 PROTEIN"/>
    <property type="match status" value="1"/>
</dbReference>
<dbReference type="InterPro" id="IPR009732">
    <property type="entry name" value="DUF1304"/>
</dbReference>
<dbReference type="RefSeq" id="WP_068957552.1">
    <property type="nucleotide sequence ID" value="NZ_LGLV01000017.1"/>
</dbReference>
<dbReference type="Pfam" id="PF06993">
    <property type="entry name" value="DUF1304"/>
    <property type="match status" value="1"/>
</dbReference>
<dbReference type="OrthoDB" id="9803832at2"/>
<keyword evidence="3" id="KW-1185">Reference proteome</keyword>
<reference evidence="2 3" key="1">
    <citation type="journal article" date="2016" name="Syst. Appl. Microbiol.">
        <title>Pararhizobium polonicum sp. nov. isolated from tumors on stone fruit rootstocks.</title>
        <authorList>
            <person name="Pulawska J."/>
            <person name="Kuzmanovic N."/>
            <person name="Willems A."/>
            <person name="Pothier J.F."/>
        </authorList>
    </citation>
    <scope>NUCLEOTIDE SEQUENCE [LARGE SCALE GENOMIC DNA]</scope>
    <source>
        <strain evidence="2 3">F5.1</strain>
    </source>
</reference>
<keyword evidence="1" id="KW-0472">Membrane</keyword>